<reference evidence="2" key="1">
    <citation type="submission" date="2019-02" db="EMBL/GenBank/DDBJ databases">
        <title>FDA dAtabase for Regulatory Grade micrObial Sequences (FDA-ARGOS): Supporting development and validation of Infectious Disease Dx tests.</title>
        <authorList>
            <person name="Duncan R."/>
            <person name="Fisher C."/>
            <person name="Tallon L."/>
            <person name="Sadzewicz L."/>
            <person name="Sengamalay N."/>
            <person name="Ott S."/>
            <person name="Godinez A."/>
            <person name="Nagaraj S."/>
            <person name="Vavikolanu K."/>
            <person name="Nadendla S."/>
            <person name="Aluvathingal J."/>
            <person name="Sichtig H."/>
        </authorList>
    </citation>
    <scope>NUCLEOTIDE SEQUENCE [LARGE SCALE GENOMIC DNA]</scope>
    <source>
        <strain evidence="2">FDAARGOS_361</strain>
    </source>
</reference>
<dbReference type="PANTHER" id="PTHR34217:SF1">
    <property type="entry name" value="CARBOXYPEPTIDASE 1"/>
    <property type="match status" value="1"/>
</dbReference>
<dbReference type="GO" id="GO:0004181">
    <property type="term" value="F:metallocarboxypeptidase activity"/>
    <property type="evidence" value="ECO:0007669"/>
    <property type="project" value="InterPro"/>
</dbReference>
<comment type="caution">
    <text evidence="1">The sequence shown here is derived from an EMBL/GenBank/DDBJ whole genome shotgun (WGS) entry which is preliminary data.</text>
</comment>
<protein>
    <submittedName>
        <fullName evidence="1">Uncharacterized protein</fullName>
    </submittedName>
</protein>
<proteinExistence type="predicted"/>
<dbReference type="GO" id="GO:0006508">
    <property type="term" value="P:proteolysis"/>
    <property type="evidence" value="ECO:0007669"/>
    <property type="project" value="InterPro"/>
</dbReference>
<dbReference type="VEuPathDB" id="TriTrypDB:LDHU3_13.0120"/>
<dbReference type="Gene3D" id="1.10.1370.30">
    <property type="match status" value="1"/>
</dbReference>
<evidence type="ECO:0000313" key="1">
    <source>
        <dbReference type="EMBL" id="TPP47527.1"/>
    </source>
</evidence>
<gene>
    <name evidence="1" type="ORF">CGC21_30845</name>
</gene>
<accession>A0A504XQZ3</accession>
<dbReference type="VEuPathDB" id="TriTrypDB:LdCL_130005900"/>
<dbReference type="VEuPathDB" id="TriTrypDB:LdBPK_130090.1"/>
<dbReference type="PANTHER" id="PTHR34217">
    <property type="entry name" value="METAL-DEPENDENT CARBOXYPEPTIDASE"/>
    <property type="match status" value="1"/>
</dbReference>
<evidence type="ECO:0000313" key="2">
    <source>
        <dbReference type="Proteomes" id="UP000318447"/>
    </source>
</evidence>
<organism evidence="1 2">
    <name type="scientific">Leishmania donovani</name>
    <dbReference type="NCBI Taxonomy" id="5661"/>
    <lineage>
        <taxon>Eukaryota</taxon>
        <taxon>Discoba</taxon>
        <taxon>Euglenozoa</taxon>
        <taxon>Kinetoplastea</taxon>
        <taxon>Metakinetoplastina</taxon>
        <taxon>Trypanosomatida</taxon>
        <taxon>Trypanosomatidae</taxon>
        <taxon>Leishmaniinae</taxon>
        <taxon>Leishmania</taxon>
    </lineage>
</organism>
<dbReference type="Proteomes" id="UP000318447">
    <property type="component" value="Unassembled WGS sequence"/>
</dbReference>
<dbReference type="InterPro" id="IPR001333">
    <property type="entry name" value="Peptidase_M32_Taq"/>
</dbReference>
<sequence length="371" mass="41347">MPPSVQRIPKPLRANAYKTLKDVFVRACLFQHVFRSGILRCERDDVFLQHGGARQDDGREGHIHIYSASEMQGMVRKAYAAAGGMTEVGRKNFCEMQQIVKGKGPTGAGDTGTTGYSALLDFRELGSAVKKLAEIFEGINSWLPQLIHEVEETRKDIDASILLLHTSIPISAREAASQFSEEGQLDTALYPFSGMKEASWNTTDYSFTEFITPLLQRCLGDQPAFTLENVRRLNQEAEVRYLITVIMRLDIERALIEGELEPMQGLKVWADRVEYFGIGTCGHDDLGCMQNLMATIAKGIGDNTVNTCILDGDMTPPLEQQRKKVWSKGCMSPTIMDVVVKAIGNLLTRTCLCAHLERHHLRNKHSAGMRA</sequence>
<dbReference type="AlphaFoldDB" id="A0A504XQZ3"/>
<dbReference type="EMBL" id="RHLC01000016">
    <property type="protein sequence ID" value="TPP47527.1"/>
    <property type="molecule type" value="Genomic_DNA"/>
</dbReference>
<name>A0A504XQZ3_LEIDO</name>